<dbReference type="Proteomes" id="UP000747542">
    <property type="component" value="Unassembled WGS sequence"/>
</dbReference>
<dbReference type="EMBL" id="JAHLQT010027705">
    <property type="protein sequence ID" value="KAG7162327.1"/>
    <property type="molecule type" value="Genomic_DNA"/>
</dbReference>
<protein>
    <submittedName>
        <fullName evidence="1">Uncharacterized protein</fullName>
    </submittedName>
</protein>
<evidence type="ECO:0000313" key="1">
    <source>
        <dbReference type="EMBL" id="KAG7162327.1"/>
    </source>
</evidence>
<keyword evidence="2" id="KW-1185">Reference proteome</keyword>
<reference evidence="1" key="1">
    <citation type="journal article" date="2021" name="Sci. Adv.">
        <title>The American lobster genome reveals insights on longevity, neural, and immune adaptations.</title>
        <authorList>
            <person name="Polinski J.M."/>
            <person name="Zimin A.V."/>
            <person name="Clark K.F."/>
            <person name="Kohn A.B."/>
            <person name="Sadowski N."/>
            <person name="Timp W."/>
            <person name="Ptitsyn A."/>
            <person name="Khanna P."/>
            <person name="Romanova D.Y."/>
            <person name="Williams P."/>
            <person name="Greenwood S.J."/>
            <person name="Moroz L.L."/>
            <person name="Walt D.R."/>
            <person name="Bodnar A.G."/>
        </authorList>
    </citation>
    <scope>NUCLEOTIDE SEQUENCE</scope>
    <source>
        <strain evidence="1">GMGI-L3</strain>
    </source>
</reference>
<sequence>MSSGTQNSKGDSEVFKNGPGALKSVLTDALQPHCSVAFFTDHGTLARKLYSLMDYLQDYLSVAVFEVAVDGQDANVTQTQLSRVVDEAQR</sequence>
<accession>A0A8J5JQ81</accession>
<feature type="non-terminal residue" evidence="1">
    <location>
        <position position="1"/>
    </location>
</feature>
<comment type="caution">
    <text evidence="1">The sequence shown here is derived from an EMBL/GenBank/DDBJ whole genome shotgun (WGS) entry which is preliminary data.</text>
</comment>
<gene>
    <name evidence="1" type="ORF">Hamer_G007843</name>
</gene>
<dbReference type="AlphaFoldDB" id="A0A8J5JQ81"/>
<organism evidence="1 2">
    <name type="scientific">Homarus americanus</name>
    <name type="common">American lobster</name>
    <dbReference type="NCBI Taxonomy" id="6706"/>
    <lineage>
        <taxon>Eukaryota</taxon>
        <taxon>Metazoa</taxon>
        <taxon>Ecdysozoa</taxon>
        <taxon>Arthropoda</taxon>
        <taxon>Crustacea</taxon>
        <taxon>Multicrustacea</taxon>
        <taxon>Malacostraca</taxon>
        <taxon>Eumalacostraca</taxon>
        <taxon>Eucarida</taxon>
        <taxon>Decapoda</taxon>
        <taxon>Pleocyemata</taxon>
        <taxon>Astacidea</taxon>
        <taxon>Nephropoidea</taxon>
        <taxon>Nephropidae</taxon>
        <taxon>Homarus</taxon>
    </lineage>
</organism>
<proteinExistence type="predicted"/>
<evidence type="ECO:0000313" key="2">
    <source>
        <dbReference type="Proteomes" id="UP000747542"/>
    </source>
</evidence>
<name>A0A8J5JQ81_HOMAM</name>